<evidence type="ECO:0000313" key="1">
    <source>
        <dbReference type="EMBL" id="GHF08040.1"/>
    </source>
</evidence>
<comment type="caution">
    <text evidence="1">The sequence shown here is derived from an EMBL/GenBank/DDBJ whole genome shotgun (WGS) entry which is preliminary data.</text>
</comment>
<gene>
    <name evidence="1" type="ORF">GCM10016455_31350</name>
</gene>
<reference evidence="2" key="1">
    <citation type="journal article" date="2019" name="Int. J. Syst. Evol. Microbiol.">
        <title>The Global Catalogue of Microorganisms (GCM) 10K type strain sequencing project: providing services to taxonomists for standard genome sequencing and annotation.</title>
        <authorList>
            <consortium name="The Broad Institute Genomics Platform"/>
            <consortium name="The Broad Institute Genome Sequencing Center for Infectious Disease"/>
            <person name="Wu L."/>
            <person name="Ma J."/>
        </authorList>
    </citation>
    <scope>NUCLEOTIDE SEQUENCE [LARGE SCALE GENOMIC DNA]</scope>
    <source>
        <strain evidence="2">KCTC 42443</strain>
    </source>
</reference>
<evidence type="ECO:0008006" key="3">
    <source>
        <dbReference type="Google" id="ProtNLM"/>
    </source>
</evidence>
<keyword evidence="2" id="KW-1185">Reference proteome</keyword>
<accession>A0ABQ3JA84</accession>
<dbReference type="Pfam" id="PF13692">
    <property type="entry name" value="Glyco_trans_1_4"/>
    <property type="match status" value="1"/>
</dbReference>
<sequence>MGRLPAHRVKVIHNPVAMPDPKPGAAVWPAQAQHRILAVGSLRWQKDFPTLLRAVRLLLDQGCDAELVILGDGPDRAALVALVQSLGLTSRVTMPGFTPHTGAYYASADLFALSSRSEGFANVIVEALSHGLPVVATDCPHGPSEILDTSDIGSLVPVGDAAALAAAIGAALHARRNPDAARKRASDFRPGVAAGKFLSLLPQPQLSKPKRPA</sequence>
<dbReference type="Gene3D" id="3.40.50.2000">
    <property type="entry name" value="Glycogen Phosphorylase B"/>
    <property type="match status" value="2"/>
</dbReference>
<evidence type="ECO:0000313" key="2">
    <source>
        <dbReference type="Proteomes" id="UP000609802"/>
    </source>
</evidence>
<proteinExistence type="predicted"/>
<dbReference type="CDD" id="cd03811">
    <property type="entry name" value="GT4_GT28_WabH-like"/>
    <property type="match status" value="1"/>
</dbReference>
<dbReference type="EMBL" id="BNCH01000010">
    <property type="protein sequence ID" value="GHF08040.1"/>
    <property type="molecule type" value="Genomic_DNA"/>
</dbReference>
<dbReference type="SUPFAM" id="SSF53756">
    <property type="entry name" value="UDP-Glycosyltransferase/glycogen phosphorylase"/>
    <property type="match status" value="1"/>
</dbReference>
<name>A0ABQ3JA84_9RHOB</name>
<protein>
    <recommendedName>
        <fullName evidence="3">Glycosyltransferase</fullName>
    </recommendedName>
</protein>
<dbReference type="PANTHER" id="PTHR12526">
    <property type="entry name" value="GLYCOSYLTRANSFERASE"/>
    <property type="match status" value="1"/>
</dbReference>
<dbReference type="Proteomes" id="UP000609802">
    <property type="component" value="Unassembled WGS sequence"/>
</dbReference>
<organism evidence="1 2">
    <name type="scientific">Aliiroseovarius zhejiangensis</name>
    <dbReference type="NCBI Taxonomy" id="1632025"/>
    <lineage>
        <taxon>Bacteria</taxon>
        <taxon>Pseudomonadati</taxon>
        <taxon>Pseudomonadota</taxon>
        <taxon>Alphaproteobacteria</taxon>
        <taxon>Rhodobacterales</taxon>
        <taxon>Paracoccaceae</taxon>
        <taxon>Aliiroseovarius</taxon>
    </lineage>
</organism>